<reference evidence="1" key="1">
    <citation type="submission" date="2017-07" db="EMBL/GenBank/DDBJ databases">
        <title>Taro Niue Genome Assembly and Annotation.</title>
        <authorList>
            <person name="Atibalentja N."/>
            <person name="Keating K."/>
            <person name="Fields C.J."/>
        </authorList>
    </citation>
    <scope>NUCLEOTIDE SEQUENCE</scope>
    <source>
        <strain evidence="1">Niue_2</strain>
        <tissue evidence="1">Leaf</tissue>
    </source>
</reference>
<proteinExistence type="predicted"/>
<organism evidence="1 2">
    <name type="scientific">Colocasia esculenta</name>
    <name type="common">Wild taro</name>
    <name type="synonym">Arum esculentum</name>
    <dbReference type="NCBI Taxonomy" id="4460"/>
    <lineage>
        <taxon>Eukaryota</taxon>
        <taxon>Viridiplantae</taxon>
        <taxon>Streptophyta</taxon>
        <taxon>Embryophyta</taxon>
        <taxon>Tracheophyta</taxon>
        <taxon>Spermatophyta</taxon>
        <taxon>Magnoliopsida</taxon>
        <taxon>Liliopsida</taxon>
        <taxon>Araceae</taxon>
        <taxon>Aroideae</taxon>
        <taxon>Colocasieae</taxon>
        <taxon>Colocasia</taxon>
    </lineage>
</organism>
<gene>
    <name evidence="1" type="ORF">Taro_041335</name>
</gene>
<comment type="caution">
    <text evidence="1">The sequence shown here is derived from an EMBL/GenBank/DDBJ whole genome shotgun (WGS) entry which is preliminary data.</text>
</comment>
<dbReference type="Proteomes" id="UP000652761">
    <property type="component" value="Unassembled WGS sequence"/>
</dbReference>
<name>A0A843WL79_COLES</name>
<accession>A0A843WL79</accession>
<protein>
    <submittedName>
        <fullName evidence="1">Uncharacterized protein</fullName>
    </submittedName>
</protein>
<sequence length="84" mass="9607">MFVVAPGQPVASLSGFPAWLRCSWWEVMPRSCRRRDRGAWNKEEWPFRREGPNRSALLLEVRLLSSGRVCTGWRRRGGSCGPCS</sequence>
<evidence type="ECO:0000313" key="2">
    <source>
        <dbReference type="Proteomes" id="UP000652761"/>
    </source>
</evidence>
<keyword evidence="2" id="KW-1185">Reference proteome</keyword>
<dbReference type="AlphaFoldDB" id="A0A843WL79"/>
<evidence type="ECO:0000313" key="1">
    <source>
        <dbReference type="EMBL" id="MQM08477.1"/>
    </source>
</evidence>
<dbReference type="EMBL" id="NMUH01004131">
    <property type="protein sequence ID" value="MQM08477.1"/>
    <property type="molecule type" value="Genomic_DNA"/>
</dbReference>